<dbReference type="InterPro" id="IPR013783">
    <property type="entry name" value="Ig-like_fold"/>
</dbReference>
<dbReference type="AlphaFoldDB" id="A0A8K0WM28"/>
<organism evidence="3 4">
    <name type="scientific">Stachybotrys elegans</name>
    <dbReference type="NCBI Taxonomy" id="80388"/>
    <lineage>
        <taxon>Eukaryota</taxon>
        <taxon>Fungi</taxon>
        <taxon>Dikarya</taxon>
        <taxon>Ascomycota</taxon>
        <taxon>Pezizomycotina</taxon>
        <taxon>Sordariomycetes</taxon>
        <taxon>Hypocreomycetidae</taxon>
        <taxon>Hypocreales</taxon>
        <taxon>Stachybotryaceae</taxon>
        <taxon>Stachybotrys</taxon>
    </lineage>
</organism>
<evidence type="ECO:0000313" key="3">
    <source>
        <dbReference type="EMBL" id="KAH7308965.1"/>
    </source>
</evidence>
<evidence type="ECO:0000259" key="2">
    <source>
        <dbReference type="PROSITE" id="PS50022"/>
    </source>
</evidence>
<dbReference type="SUPFAM" id="SSF81296">
    <property type="entry name" value="E set domains"/>
    <property type="match status" value="1"/>
</dbReference>
<dbReference type="InterPro" id="IPR037293">
    <property type="entry name" value="Gal_Oxidase_central_sf"/>
</dbReference>
<gene>
    <name evidence="3" type="ORF">B0I35DRAFT_360049</name>
</gene>
<dbReference type="Pfam" id="PF00754">
    <property type="entry name" value="F5_F8_type_C"/>
    <property type="match status" value="1"/>
</dbReference>
<keyword evidence="4" id="KW-1185">Reference proteome</keyword>
<evidence type="ECO:0000256" key="1">
    <source>
        <dbReference type="SAM" id="SignalP"/>
    </source>
</evidence>
<dbReference type="CDD" id="cd02851">
    <property type="entry name" value="E_set_GO_C"/>
    <property type="match status" value="1"/>
</dbReference>
<dbReference type="InterPro" id="IPR000421">
    <property type="entry name" value="FA58C"/>
</dbReference>
<dbReference type="Gene3D" id="2.130.10.80">
    <property type="entry name" value="Galactose oxidase/kelch, beta-propeller"/>
    <property type="match status" value="1"/>
</dbReference>
<protein>
    <recommendedName>
        <fullName evidence="2">F5/8 type C domain-containing protein</fullName>
    </recommendedName>
</protein>
<dbReference type="SUPFAM" id="SSF50965">
    <property type="entry name" value="Galactose oxidase, central domain"/>
    <property type="match status" value="1"/>
</dbReference>
<dbReference type="Pfam" id="PF01344">
    <property type="entry name" value="Kelch_1"/>
    <property type="match status" value="1"/>
</dbReference>
<feature type="domain" description="F5/8 type C" evidence="2">
    <location>
        <begin position="4"/>
        <end position="168"/>
    </location>
</feature>
<dbReference type="SMART" id="SM00612">
    <property type="entry name" value="Kelch"/>
    <property type="match status" value="2"/>
</dbReference>
<dbReference type="InterPro" id="IPR011043">
    <property type="entry name" value="Gal_Oxase/kelch_b-propeller"/>
</dbReference>
<feature type="chain" id="PRO_5035433087" description="F5/8 type C domain-containing protein" evidence="1">
    <location>
        <begin position="24"/>
        <end position="658"/>
    </location>
</feature>
<dbReference type="PROSITE" id="PS50022">
    <property type="entry name" value="FA58C_3"/>
    <property type="match status" value="1"/>
</dbReference>
<dbReference type="SUPFAM" id="SSF49785">
    <property type="entry name" value="Galactose-binding domain-like"/>
    <property type="match status" value="1"/>
</dbReference>
<feature type="signal peptide" evidence="1">
    <location>
        <begin position="1"/>
        <end position="23"/>
    </location>
</feature>
<dbReference type="InterPro" id="IPR014756">
    <property type="entry name" value="Ig_E-set"/>
</dbReference>
<dbReference type="InterPro" id="IPR015202">
    <property type="entry name" value="GO-like_E_set"/>
</dbReference>
<dbReference type="EMBL" id="JAGPNK010000014">
    <property type="protein sequence ID" value="KAH7308965.1"/>
    <property type="molecule type" value="Genomic_DNA"/>
</dbReference>
<dbReference type="Gene3D" id="2.60.120.260">
    <property type="entry name" value="Galactose-binding domain-like"/>
    <property type="match status" value="1"/>
</dbReference>
<dbReference type="InterPro" id="IPR006652">
    <property type="entry name" value="Kelch_1"/>
</dbReference>
<dbReference type="PANTHER" id="PTHR32208">
    <property type="entry name" value="SECRETED PROTEIN-RELATED"/>
    <property type="match status" value="1"/>
</dbReference>
<name>A0A8K0WM28_9HYPO</name>
<dbReference type="PANTHER" id="PTHR32208:SF68">
    <property type="entry name" value="GALACTOSE OXIDASE"/>
    <property type="match status" value="1"/>
</dbReference>
<comment type="caution">
    <text evidence="3">The sequence shown here is derived from an EMBL/GenBank/DDBJ whole genome shotgun (WGS) entry which is preliminary data.</text>
</comment>
<dbReference type="Gene3D" id="2.60.40.10">
    <property type="entry name" value="Immunoglobulins"/>
    <property type="match status" value="1"/>
</dbReference>
<proteinExistence type="predicted"/>
<dbReference type="Pfam" id="PF09118">
    <property type="entry name" value="GO-like_E_set"/>
    <property type="match status" value="1"/>
</dbReference>
<sequence length="658" mass="71267">MIGCSLFTLSLLSLVLLVLPVQSQVQEFPWARPISRVGWTASTNSFQTGFEASRALDNNFTSHWLSANSPTVDPVLTIDLQRLHVVTGFSHLPRPGLTQTAVITKHVLHVSEDGSLWTLVAQGFYLSDTTLKYSFFTPIPARYVRLTALGEMSGNPAVSVAEIQVYTPVPAVNVTDFRPVPPSQGRWGPTIQLPIVPAAASLTVDHVVVFWSAYRTDEFPGGTGGTFTATYDLSSRDIQSFEVTNIRHDMFCPGTSIDEQGRVIVTGGNDAPRTSVYNPATGGWTSLSNMNRGRGYQSSATIGDGRIFVIGGSWSGENGNKHGEIYNVTANTWARLDGCDVARIQTDDPRGPYSSDNHAWLFPWRRNLIFNAGPSTRMTWFNVTGRGSWREGGMRGTDTDSMSGTAALYDAEQGLILTTGGCTRYSSAPSTRNAHVIQLGIENQVPSVTRIPDMSHARTYHNSVILPNGNVVIIGGQFFARSFQDSNSSMPCELFDHIARRWTVVAPLSIPRNYHSVALLLPDARVISAGGGLCGRGCIWNHPDAQIWTPPYLLTSSGGEAARPRIVSVSGTALRPGATIRITTDVAARFSLIRYGATTHTVNTDQRRVVLRTTASGLTYTATLPADAGILIPGPWMLFALNEAGVPSIATTIRIVLG</sequence>
<dbReference type="Proteomes" id="UP000813444">
    <property type="component" value="Unassembled WGS sequence"/>
</dbReference>
<reference evidence="3" key="1">
    <citation type="journal article" date="2021" name="Nat. Commun.">
        <title>Genetic determinants of endophytism in the Arabidopsis root mycobiome.</title>
        <authorList>
            <person name="Mesny F."/>
            <person name="Miyauchi S."/>
            <person name="Thiergart T."/>
            <person name="Pickel B."/>
            <person name="Atanasova L."/>
            <person name="Karlsson M."/>
            <person name="Huettel B."/>
            <person name="Barry K.W."/>
            <person name="Haridas S."/>
            <person name="Chen C."/>
            <person name="Bauer D."/>
            <person name="Andreopoulos W."/>
            <person name="Pangilinan J."/>
            <person name="LaButti K."/>
            <person name="Riley R."/>
            <person name="Lipzen A."/>
            <person name="Clum A."/>
            <person name="Drula E."/>
            <person name="Henrissat B."/>
            <person name="Kohler A."/>
            <person name="Grigoriev I.V."/>
            <person name="Martin F.M."/>
            <person name="Hacquard S."/>
        </authorList>
    </citation>
    <scope>NUCLEOTIDE SEQUENCE</scope>
    <source>
        <strain evidence="3">MPI-CAGE-CH-0235</strain>
    </source>
</reference>
<keyword evidence="1" id="KW-0732">Signal</keyword>
<accession>A0A8K0WM28</accession>
<evidence type="ECO:0000313" key="4">
    <source>
        <dbReference type="Proteomes" id="UP000813444"/>
    </source>
</evidence>
<dbReference type="OrthoDB" id="2019572at2759"/>
<dbReference type="InterPro" id="IPR008979">
    <property type="entry name" value="Galactose-bd-like_sf"/>
</dbReference>